<keyword evidence="5" id="KW-0539">Nucleus</keyword>
<keyword evidence="6" id="KW-0862">Zinc</keyword>
<protein>
    <submittedName>
        <fullName evidence="9">LOW QUALITY PROTEIN: zinc finger CCHC domain-containing protein 4</fullName>
    </submittedName>
</protein>
<evidence type="ECO:0000313" key="9">
    <source>
        <dbReference type="RefSeq" id="XP_011645556.1"/>
    </source>
</evidence>
<evidence type="ECO:0000256" key="2">
    <source>
        <dbReference type="ARBA" id="ARBA00022490"/>
    </source>
</evidence>
<dbReference type="PROSITE" id="PS50158">
    <property type="entry name" value="ZF_CCHC"/>
    <property type="match status" value="1"/>
</dbReference>
<dbReference type="Pfam" id="PF10237">
    <property type="entry name" value="N6-adenineMlase"/>
    <property type="match status" value="1"/>
</dbReference>
<keyword evidence="6" id="KW-0479">Metal-binding</keyword>
<dbReference type="PANTHER" id="PTHR13493:SF3">
    <property type="entry name" value="RRNA N6-ADENOSINE-METHYLTRANSFERASE ZCCHC4"/>
    <property type="match status" value="1"/>
</dbReference>
<sequence length="550" mass="65143">MLCHLIYVFSTRIIEPKLTCNSCKLFMYAHNMSDPRGVEYLWESLANHPRCPHGPTLLFGRYIKGEIDKFYACSACRDRKLCRFYLKYDQELSKSQKHMWELENKKFVRRYIHQELYIRFNKLKTEPVTKRCYCHSCEKLIFNFEKDDHIDHEITEYLTDYQMHHPTELLKPLENAKKEAQYLFSKKSTEDIINMLLKLGAKQVLCIGTPRIHEYIIEHHMDQMSSLLLDFDGRFHNFFGPLDYCWYNLFNHHFFNKDAIGIFKDFLTQNDGKDTYLICDPPFGGRVEPISYTIQTIYDLYKKLNKHDDFSLKIMFIFPYFMEHIMREKSNPPCVTGGLKDLKMSDYKVDYDNHPLFISEKHGKKYGSPVRIFTNIPLNLLELPMSDGYKFCKHCEKWVSGENKHCKKCKECTSKDGQTYKHCNICKRCVKPTWKHCQICKRCMLEKHICGSIPIITGKCFKCDELGHTRKECPNLSSTKITTDNEINIKKDKTIKKRKIDRGLKTSPIKKSKIEHSKKVKQEAFIIDKNKVLKLKKNKNLKNKKLSRVK</sequence>
<accession>A0A6I9WT37</accession>
<evidence type="ECO:0000256" key="6">
    <source>
        <dbReference type="PROSITE-ProRule" id="PRU00047"/>
    </source>
</evidence>
<dbReference type="PROSITE" id="PS50216">
    <property type="entry name" value="DHHC"/>
    <property type="match status" value="1"/>
</dbReference>
<feature type="domain" description="CCHC-type" evidence="7">
    <location>
        <begin position="459"/>
        <end position="475"/>
    </location>
</feature>
<keyword evidence="8" id="KW-1185">Reference proteome</keyword>
<dbReference type="GO" id="GO:0003676">
    <property type="term" value="F:nucleic acid binding"/>
    <property type="evidence" value="ECO:0007669"/>
    <property type="project" value="InterPro"/>
</dbReference>
<dbReference type="GO" id="GO:0005737">
    <property type="term" value="C:cytoplasm"/>
    <property type="evidence" value="ECO:0007669"/>
    <property type="project" value="UniProtKB-SubCell"/>
</dbReference>
<dbReference type="RefSeq" id="XP_011645556.1">
    <property type="nucleotide sequence ID" value="XM_011647254.2"/>
</dbReference>
<evidence type="ECO:0000313" key="8">
    <source>
        <dbReference type="Proteomes" id="UP000504615"/>
    </source>
</evidence>
<dbReference type="KEGG" id="pbar:105432442"/>
<dbReference type="InterPro" id="IPR041370">
    <property type="entry name" value="Mlase_EEF1AKMT1/ZCCHC4"/>
</dbReference>
<comment type="subcellular location">
    <subcellularLocation>
        <location evidence="1">Cytoplasm</location>
    </subcellularLocation>
</comment>
<dbReference type="InterPro" id="IPR001878">
    <property type="entry name" value="Znf_CCHC"/>
</dbReference>
<evidence type="ECO:0000256" key="5">
    <source>
        <dbReference type="ARBA" id="ARBA00023242"/>
    </source>
</evidence>
<dbReference type="PANTHER" id="PTHR13493">
    <property type="entry name" value="ZINC FINGER CCHC DOMAIN-CONTAINING"/>
    <property type="match status" value="1"/>
</dbReference>
<dbReference type="GeneID" id="105432442"/>
<dbReference type="OrthoDB" id="431817at2759"/>
<dbReference type="AlphaFoldDB" id="A0A6I9WT37"/>
<evidence type="ECO:0000256" key="1">
    <source>
        <dbReference type="ARBA" id="ARBA00004496"/>
    </source>
</evidence>
<dbReference type="Proteomes" id="UP000504615">
    <property type="component" value="Unplaced"/>
</dbReference>
<keyword evidence="3" id="KW-0489">Methyltransferase</keyword>
<organism evidence="8 9">
    <name type="scientific">Pogonomyrmex barbatus</name>
    <name type="common">red harvester ant</name>
    <dbReference type="NCBI Taxonomy" id="144034"/>
    <lineage>
        <taxon>Eukaryota</taxon>
        <taxon>Metazoa</taxon>
        <taxon>Ecdysozoa</taxon>
        <taxon>Arthropoda</taxon>
        <taxon>Hexapoda</taxon>
        <taxon>Insecta</taxon>
        <taxon>Pterygota</taxon>
        <taxon>Neoptera</taxon>
        <taxon>Endopterygota</taxon>
        <taxon>Hymenoptera</taxon>
        <taxon>Apocrita</taxon>
        <taxon>Aculeata</taxon>
        <taxon>Formicoidea</taxon>
        <taxon>Formicidae</taxon>
        <taxon>Myrmicinae</taxon>
        <taxon>Pogonomyrmex</taxon>
    </lineage>
</organism>
<keyword evidence="6" id="KW-0863">Zinc-finger</keyword>
<dbReference type="InterPro" id="IPR039846">
    <property type="entry name" value="ZCCHC4"/>
</dbReference>
<dbReference type="Pfam" id="PF00098">
    <property type="entry name" value="zf-CCHC"/>
    <property type="match status" value="1"/>
</dbReference>
<keyword evidence="2" id="KW-0963">Cytoplasm</keyword>
<dbReference type="PROSITE" id="PS00092">
    <property type="entry name" value="N6_MTASE"/>
    <property type="match status" value="1"/>
</dbReference>
<dbReference type="GO" id="GO:0008988">
    <property type="term" value="F:rRNA (adenine-N6-)-methyltransferase activity"/>
    <property type="evidence" value="ECO:0007669"/>
    <property type="project" value="InterPro"/>
</dbReference>
<keyword evidence="4" id="KW-0808">Transferase</keyword>
<name>A0A6I9WT37_9HYME</name>
<dbReference type="InterPro" id="IPR002052">
    <property type="entry name" value="DNA_methylase_N6_adenine_CS"/>
</dbReference>
<proteinExistence type="predicted"/>
<reference evidence="9" key="1">
    <citation type="submission" date="2025-08" db="UniProtKB">
        <authorList>
            <consortium name="RefSeq"/>
        </authorList>
    </citation>
    <scope>IDENTIFICATION</scope>
</reference>
<dbReference type="SMART" id="SM00343">
    <property type="entry name" value="ZnF_C2HC"/>
    <property type="match status" value="1"/>
</dbReference>
<dbReference type="GO" id="GO:0008270">
    <property type="term" value="F:zinc ion binding"/>
    <property type="evidence" value="ECO:0007669"/>
    <property type="project" value="UniProtKB-KW"/>
</dbReference>
<evidence type="ECO:0000256" key="3">
    <source>
        <dbReference type="ARBA" id="ARBA00022603"/>
    </source>
</evidence>
<gene>
    <name evidence="9" type="primary">LOC105432442</name>
</gene>
<evidence type="ECO:0000259" key="7">
    <source>
        <dbReference type="PROSITE" id="PS50158"/>
    </source>
</evidence>
<dbReference type="GO" id="GO:0005730">
    <property type="term" value="C:nucleolus"/>
    <property type="evidence" value="ECO:0007669"/>
    <property type="project" value="TreeGrafter"/>
</dbReference>
<evidence type="ECO:0000256" key="4">
    <source>
        <dbReference type="ARBA" id="ARBA00022679"/>
    </source>
</evidence>